<gene>
    <name evidence="1" type="ORF">C457_00045</name>
</gene>
<dbReference type="Proteomes" id="UP000011559">
    <property type="component" value="Unassembled WGS sequence"/>
</dbReference>
<sequence>MKIGDNLQEFSSILQISSDVFDPAMEDVYSVLATSILTHPGEGRDDTVRQIHKYTDFMDSEGKRIVRNAQTRSFLQFLE</sequence>
<evidence type="ECO:0000313" key="2">
    <source>
        <dbReference type="Proteomes" id="UP000011559"/>
    </source>
</evidence>
<dbReference type="RefSeq" id="WP_008090857.1">
    <property type="nucleotide sequence ID" value="NZ_AOLG01000007.1"/>
</dbReference>
<accession>M0GPI1</accession>
<comment type="caution">
    <text evidence="1">The sequence shown here is derived from an EMBL/GenBank/DDBJ whole genome shotgun (WGS) entry which is preliminary data.</text>
</comment>
<keyword evidence="2" id="KW-1185">Reference proteome</keyword>
<organism evidence="1 2">
    <name type="scientific">Haloferax prahovense (strain DSM 18310 / JCM 13924 / TL6)</name>
    <dbReference type="NCBI Taxonomy" id="1227461"/>
    <lineage>
        <taxon>Archaea</taxon>
        <taxon>Methanobacteriati</taxon>
        <taxon>Methanobacteriota</taxon>
        <taxon>Stenosarchaea group</taxon>
        <taxon>Halobacteria</taxon>
        <taxon>Halobacteriales</taxon>
        <taxon>Haloferacaceae</taxon>
        <taxon>Haloferax</taxon>
    </lineage>
</organism>
<reference evidence="1 2" key="1">
    <citation type="journal article" date="2014" name="PLoS Genet.">
        <title>Phylogenetically driven sequencing of extremely halophilic archaea reveals strategies for static and dynamic osmo-response.</title>
        <authorList>
            <person name="Becker E.A."/>
            <person name="Seitzer P.M."/>
            <person name="Tritt A."/>
            <person name="Larsen D."/>
            <person name="Krusor M."/>
            <person name="Yao A.I."/>
            <person name="Wu D."/>
            <person name="Madern D."/>
            <person name="Eisen J.A."/>
            <person name="Darling A.E."/>
            <person name="Facciotti M.T."/>
        </authorList>
    </citation>
    <scope>NUCLEOTIDE SEQUENCE [LARGE SCALE GENOMIC DNA]</scope>
    <source>
        <strain evidence="2">DSM 18310 / JCM 13924 / TL6</strain>
    </source>
</reference>
<dbReference type="OrthoDB" id="297567at2157"/>
<feature type="non-terminal residue" evidence="1">
    <location>
        <position position="79"/>
    </location>
</feature>
<dbReference type="AlphaFoldDB" id="M0GPI1"/>
<evidence type="ECO:0000313" key="1">
    <source>
        <dbReference type="EMBL" id="ELZ74146.1"/>
    </source>
</evidence>
<proteinExistence type="predicted"/>
<protein>
    <submittedName>
        <fullName evidence="1">Uncharacterized protein</fullName>
    </submittedName>
</protein>
<dbReference type="EMBL" id="AOLG01000007">
    <property type="protein sequence ID" value="ELZ74146.1"/>
    <property type="molecule type" value="Genomic_DNA"/>
</dbReference>
<name>M0GPI1_HALPT</name>